<keyword evidence="3" id="KW-1003">Cell membrane</keyword>
<accession>A0A2S3WJ33</accession>
<dbReference type="PANTHER" id="PTHR30561:SF1">
    <property type="entry name" value="MULTIDRUG TRANSPORTER EMRE"/>
    <property type="match status" value="1"/>
</dbReference>
<keyword evidence="6 9" id="KW-0472">Membrane</keyword>
<dbReference type="GO" id="GO:0015297">
    <property type="term" value="F:antiporter activity"/>
    <property type="evidence" value="ECO:0007669"/>
    <property type="project" value="TreeGrafter"/>
</dbReference>
<feature type="transmembrane region" description="Helical" evidence="9">
    <location>
        <begin position="65"/>
        <end position="84"/>
    </location>
</feature>
<evidence type="ECO:0000256" key="7">
    <source>
        <dbReference type="ARBA" id="ARBA00038032"/>
    </source>
</evidence>
<evidence type="ECO:0000256" key="2">
    <source>
        <dbReference type="ARBA" id="ARBA00022448"/>
    </source>
</evidence>
<evidence type="ECO:0000256" key="5">
    <source>
        <dbReference type="ARBA" id="ARBA00022989"/>
    </source>
</evidence>
<reference evidence="10 11" key="1">
    <citation type="submission" date="2016-08" db="EMBL/GenBank/DDBJ databases">
        <authorList>
            <person name="Seilhamer J.J."/>
        </authorList>
    </citation>
    <scope>NUCLEOTIDE SEQUENCE [LARGE SCALE GENOMIC DNA]</scope>
    <source>
        <strain evidence="10 11">KT-27</strain>
    </source>
</reference>
<gene>
    <name evidence="10" type="ORF">BGP80_05590</name>
</gene>
<keyword evidence="4 8" id="KW-0812">Transmembrane</keyword>
<comment type="caution">
    <text evidence="10">The sequence shown here is derived from an EMBL/GenBank/DDBJ whole genome shotgun (WGS) entry which is preliminary data.</text>
</comment>
<keyword evidence="2" id="KW-0813">Transport</keyword>
<sequence>MKAVKGLSTPLPLLLMIAGYTVAFWMLTLVVRSIPVGIAYAIWSGLGIVLISIAAWLIYGQKLDLPAVLGMAMIVGGVVVIQVFSNSSGH</sequence>
<evidence type="ECO:0000313" key="11">
    <source>
        <dbReference type="Proteomes" id="UP000237194"/>
    </source>
</evidence>
<dbReference type="GO" id="GO:0031460">
    <property type="term" value="P:glycine betaine transport"/>
    <property type="evidence" value="ECO:0007669"/>
    <property type="project" value="TreeGrafter"/>
</dbReference>
<feature type="transmembrane region" description="Helical" evidence="9">
    <location>
        <begin position="12"/>
        <end position="31"/>
    </location>
</feature>
<evidence type="ECO:0000256" key="3">
    <source>
        <dbReference type="ARBA" id="ARBA00022475"/>
    </source>
</evidence>
<evidence type="ECO:0000256" key="9">
    <source>
        <dbReference type="SAM" id="Phobius"/>
    </source>
</evidence>
<keyword evidence="5 9" id="KW-1133">Transmembrane helix</keyword>
<dbReference type="InterPro" id="IPR045324">
    <property type="entry name" value="Small_multidrug_res"/>
</dbReference>
<evidence type="ECO:0000256" key="6">
    <source>
        <dbReference type="ARBA" id="ARBA00023136"/>
    </source>
</evidence>
<evidence type="ECO:0000256" key="1">
    <source>
        <dbReference type="ARBA" id="ARBA00004651"/>
    </source>
</evidence>
<dbReference type="InterPro" id="IPR037185">
    <property type="entry name" value="EmrE-like"/>
</dbReference>
<dbReference type="EMBL" id="MIND01000018">
    <property type="protein sequence ID" value="POF90932.1"/>
    <property type="molecule type" value="Genomic_DNA"/>
</dbReference>
<dbReference type="Proteomes" id="UP000237194">
    <property type="component" value="Unassembled WGS sequence"/>
</dbReference>
<organism evidence="10 11">
    <name type="scientific">Pseudomonas putida</name>
    <name type="common">Arthrobacter siderocapsulatus</name>
    <dbReference type="NCBI Taxonomy" id="303"/>
    <lineage>
        <taxon>Bacteria</taxon>
        <taxon>Pseudomonadati</taxon>
        <taxon>Pseudomonadota</taxon>
        <taxon>Gammaproteobacteria</taxon>
        <taxon>Pseudomonadales</taxon>
        <taxon>Pseudomonadaceae</taxon>
        <taxon>Pseudomonas</taxon>
    </lineage>
</organism>
<dbReference type="Gene3D" id="1.10.3730.20">
    <property type="match status" value="1"/>
</dbReference>
<proteinExistence type="inferred from homology"/>
<protein>
    <submittedName>
        <fullName evidence="10">Multidrug DMT transporter</fullName>
    </submittedName>
</protein>
<feature type="transmembrane region" description="Helical" evidence="9">
    <location>
        <begin position="38"/>
        <end position="59"/>
    </location>
</feature>
<dbReference type="GO" id="GO:0015220">
    <property type="term" value="F:choline transmembrane transporter activity"/>
    <property type="evidence" value="ECO:0007669"/>
    <property type="project" value="TreeGrafter"/>
</dbReference>
<dbReference type="AlphaFoldDB" id="A0A2S3WJ33"/>
<comment type="similarity">
    <text evidence="7 8">Belongs to the drug/metabolite transporter (DMT) superfamily. Small multidrug resistance (SMR) (TC 2.A.7.1) family.</text>
</comment>
<evidence type="ECO:0000313" key="10">
    <source>
        <dbReference type="EMBL" id="POF90932.1"/>
    </source>
</evidence>
<dbReference type="Pfam" id="PF00893">
    <property type="entry name" value="Multi_Drug_Res"/>
    <property type="match status" value="1"/>
</dbReference>
<evidence type="ECO:0000256" key="4">
    <source>
        <dbReference type="ARBA" id="ARBA00022692"/>
    </source>
</evidence>
<name>A0A2S3WJ33_PSEPU</name>
<evidence type="ECO:0000256" key="8">
    <source>
        <dbReference type="RuleBase" id="RU003942"/>
    </source>
</evidence>
<comment type="subcellular location">
    <subcellularLocation>
        <location evidence="1 8">Cell membrane</location>
        <topology evidence="1 8">Multi-pass membrane protein</topology>
    </subcellularLocation>
</comment>
<dbReference type="PANTHER" id="PTHR30561">
    <property type="entry name" value="SMR FAMILY PROTON-DEPENDENT DRUG EFFLUX TRANSPORTER SUGE"/>
    <property type="match status" value="1"/>
</dbReference>
<reference evidence="10 11" key="2">
    <citation type="submission" date="2018-03" db="EMBL/GenBank/DDBJ databases">
        <title>Draft genome of Pseudomonas putida strain KT-27.</title>
        <authorList>
            <person name="Yoshizawa S."/>
            <person name="Khan N.H."/>
            <person name="Nishimura M."/>
            <person name="Chiura H.X."/>
            <person name="Ogura Y."/>
            <person name="Hayashi T."/>
            <person name="Kogure K."/>
        </authorList>
    </citation>
    <scope>NUCLEOTIDE SEQUENCE [LARGE SCALE GENOMIC DNA]</scope>
    <source>
        <strain evidence="10 11">KT-27</strain>
    </source>
</reference>
<dbReference type="SUPFAM" id="SSF103481">
    <property type="entry name" value="Multidrug resistance efflux transporter EmrE"/>
    <property type="match status" value="1"/>
</dbReference>
<dbReference type="GO" id="GO:0005886">
    <property type="term" value="C:plasma membrane"/>
    <property type="evidence" value="ECO:0007669"/>
    <property type="project" value="UniProtKB-SubCell"/>
</dbReference>
<dbReference type="InterPro" id="IPR000390">
    <property type="entry name" value="Small_drug/metabolite_transptr"/>
</dbReference>
<dbReference type="GO" id="GO:0015199">
    <property type="term" value="F:amino-acid betaine transmembrane transporter activity"/>
    <property type="evidence" value="ECO:0007669"/>
    <property type="project" value="TreeGrafter"/>
</dbReference>